<dbReference type="PANTHER" id="PTHR21022">
    <property type="entry name" value="PREPHENATE DEHYDRATASE P PROTEIN"/>
    <property type="match status" value="1"/>
</dbReference>
<dbReference type="Gene3D" id="3.30.70.260">
    <property type="match status" value="1"/>
</dbReference>
<evidence type="ECO:0000256" key="1">
    <source>
        <dbReference type="ARBA" id="ARBA00004741"/>
    </source>
</evidence>
<evidence type="ECO:0000259" key="8">
    <source>
        <dbReference type="PROSITE" id="PS51171"/>
    </source>
</evidence>
<dbReference type="InterPro" id="IPR002912">
    <property type="entry name" value="ACT_dom"/>
</dbReference>
<evidence type="ECO:0000256" key="3">
    <source>
        <dbReference type="ARBA" id="ARBA00022605"/>
    </source>
</evidence>
<feature type="domain" description="Prephenate dehydratase" evidence="8">
    <location>
        <begin position="25"/>
        <end position="229"/>
    </location>
</feature>
<dbReference type="CDD" id="cd13532">
    <property type="entry name" value="PBP2_PDT_like"/>
    <property type="match status" value="1"/>
</dbReference>
<dbReference type="CDD" id="cd04905">
    <property type="entry name" value="ACT_CM-PDT"/>
    <property type="match status" value="1"/>
</dbReference>
<dbReference type="EMBL" id="MU006792">
    <property type="protein sequence ID" value="KAF2637845.1"/>
    <property type="molecule type" value="Genomic_DNA"/>
</dbReference>
<protein>
    <recommendedName>
        <fullName evidence="2">prephenate dehydratase</fullName>
        <ecNumber evidence="2">4.2.1.51</ecNumber>
    </recommendedName>
</protein>
<evidence type="ECO:0000256" key="5">
    <source>
        <dbReference type="ARBA" id="ARBA00023222"/>
    </source>
</evidence>
<dbReference type="Proteomes" id="UP000799753">
    <property type="component" value="Unassembled WGS sequence"/>
</dbReference>
<feature type="domain" description="ACT" evidence="9">
    <location>
        <begin position="252"/>
        <end position="337"/>
    </location>
</feature>
<evidence type="ECO:0000256" key="6">
    <source>
        <dbReference type="ARBA" id="ARBA00023239"/>
    </source>
</evidence>
<gene>
    <name evidence="10" type="ORF">P280DRAFT_457555</name>
</gene>
<dbReference type="SUPFAM" id="SSF55021">
    <property type="entry name" value="ACT-like"/>
    <property type="match status" value="1"/>
</dbReference>
<keyword evidence="4" id="KW-0057">Aromatic amino acid biosynthesis</keyword>
<dbReference type="PROSITE" id="PS51171">
    <property type="entry name" value="PREPHENATE_DEHYDR_3"/>
    <property type="match status" value="1"/>
</dbReference>
<dbReference type="EC" id="4.2.1.51" evidence="2"/>
<organism evidence="10 11">
    <name type="scientific">Massarina eburnea CBS 473.64</name>
    <dbReference type="NCBI Taxonomy" id="1395130"/>
    <lineage>
        <taxon>Eukaryota</taxon>
        <taxon>Fungi</taxon>
        <taxon>Dikarya</taxon>
        <taxon>Ascomycota</taxon>
        <taxon>Pezizomycotina</taxon>
        <taxon>Dothideomycetes</taxon>
        <taxon>Pleosporomycetidae</taxon>
        <taxon>Pleosporales</taxon>
        <taxon>Massarineae</taxon>
        <taxon>Massarinaceae</taxon>
        <taxon>Massarina</taxon>
    </lineage>
</organism>
<dbReference type="PIRSF" id="PIRSF001500">
    <property type="entry name" value="Chor_mut_pdt_Ppr"/>
    <property type="match status" value="1"/>
</dbReference>
<evidence type="ECO:0000256" key="7">
    <source>
        <dbReference type="ARBA" id="ARBA00047848"/>
    </source>
</evidence>
<dbReference type="Pfam" id="PF00800">
    <property type="entry name" value="PDT"/>
    <property type="match status" value="1"/>
</dbReference>
<sequence>MFGITRTIEIDVQETDISAEEGGKVVAFLGPRASYTHQAALDTFPDNDSSYTLSPHTTIEDVFAAVQSGTAWRGVVPFENSSNGSVVYTLDLFADRAGQYPGIVVSGEAYVEVKHCLLGHTASPSSSPPTAAAGLENLAEPDLSHVKKIYSHPQAWGQCTRFLASRLRGVERIDTSSTSRAAELVAGDASGEAVAISSRAAAGEFGLSVLREGVEDRGDNVTRFFVIAKVDEGEAGKEGEERKEDVGFKTLISFTIDHKSPGALAASLNVFAKYGLNLTSISTRPSGVENWNYLFFVEIVGRREEGDEGDVNMALRDLEEVCRGCRWLGSWENRLAG</sequence>
<evidence type="ECO:0000313" key="10">
    <source>
        <dbReference type="EMBL" id="KAF2637845.1"/>
    </source>
</evidence>
<proteinExistence type="predicted"/>
<keyword evidence="3" id="KW-0028">Amino-acid biosynthesis</keyword>
<evidence type="ECO:0000256" key="4">
    <source>
        <dbReference type="ARBA" id="ARBA00023141"/>
    </source>
</evidence>
<dbReference type="InterPro" id="IPR001086">
    <property type="entry name" value="Preph_deHydtase"/>
</dbReference>
<dbReference type="UniPathway" id="UPA00121">
    <property type="reaction ID" value="UER00345"/>
</dbReference>
<dbReference type="GO" id="GO:0005737">
    <property type="term" value="C:cytoplasm"/>
    <property type="evidence" value="ECO:0007669"/>
    <property type="project" value="TreeGrafter"/>
</dbReference>
<dbReference type="GO" id="GO:0009094">
    <property type="term" value="P:L-phenylalanine biosynthetic process"/>
    <property type="evidence" value="ECO:0007669"/>
    <property type="project" value="UniProtKB-UniPathway"/>
</dbReference>
<keyword evidence="5" id="KW-0584">Phenylalanine biosynthesis</keyword>
<dbReference type="AlphaFoldDB" id="A0A6A6RRU7"/>
<accession>A0A6A6RRU7</accession>
<keyword evidence="6" id="KW-0456">Lyase</keyword>
<comment type="pathway">
    <text evidence="1">Amino-acid biosynthesis; L-phenylalanine biosynthesis; phenylpyruvate from prephenate: step 1/1.</text>
</comment>
<dbReference type="InterPro" id="IPR045865">
    <property type="entry name" value="ACT-like_dom_sf"/>
</dbReference>
<dbReference type="Pfam" id="PF01842">
    <property type="entry name" value="ACT"/>
    <property type="match status" value="1"/>
</dbReference>
<evidence type="ECO:0000259" key="9">
    <source>
        <dbReference type="PROSITE" id="PS51671"/>
    </source>
</evidence>
<dbReference type="Gene3D" id="3.40.190.10">
    <property type="entry name" value="Periplasmic binding protein-like II"/>
    <property type="match status" value="2"/>
</dbReference>
<dbReference type="SUPFAM" id="SSF53850">
    <property type="entry name" value="Periplasmic binding protein-like II"/>
    <property type="match status" value="1"/>
</dbReference>
<dbReference type="OrthoDB" id="983542at2759"/>
<reference evidence="10" key="1">
    <citation type="journal article" date="2020" name="Stud. Mycol.">
        <title>101 Dothideomycetes genomes: a test case for predicting lifestyles and emergence of pathogens.</title>
        <authorList>
            <person name="Haridas S."/>
            <person name="Albert R."/>
            <person name="Binder M."/>
            <person name="Bloem J."/>
            <person name="Labutti K."/>
            <person name="Salamov A."/>
            <person name="Andreopoulos B."/>
            <person name="Baker S."/>
            <person name="Barry K."/>
            <person name="Bills G."/>
            <person name="Bluhm B."/>
            <person name="Cannon C."/>
            <person name="Castanera R."/>
            <person name="Culley D."/>
            <person name="Daum C."/>
            <person name="Ezra D."/>
            <person name="Gonzalez J."/>
            <person name="Henrissat B."/>
            <person name="Kuo A."/>
            <person name="Liang C."/>
            <person name="Lipzen A."/>
            <person name="Lutzoni F."/>
            <person name="Magnuson J."/>
            <person name="Mondo S."/>
            <person name="Nolan M."/>
            <person name="Ohm R."/>
            <person name="Pangilinan J."/>
            <person name="Park H.-J."/>
            <person name="Ramirez L."/>
            <person name="Alfaro M."/>
            <person name="Sun H."/>
            <person name="Tritt A."/>
            <person name="Yoshinaga Y."/>
            <person name="Zwiers L.-H."/>
            <person name="Turgeon B."/>
            <person name="Goodwin S."/>
            <person name="Spatafora J."/>
            <person name="Crous P."/>
            <person name="Grigoriev I."/>
        </authorList>
    </citation>
    <scope>NUCLEOTIDE SEQUENCE</scope>
    <source>
        <strain evidence="10">CBS 473.64</strain>
    </source>
</reference>
<comment type="catalytic activity">
    <reaction evidence="7">
        <text>prephenate + H(+) = 3-phenylpyruvate + CO2 + H2O</text>
        <dbReference type="Rhea" id="RHEA:21648"/>
        <dbReference type="ChEBI" id="CHEBI:15377"/>
        <dbReference type="ChEBI" id="CHEBI:15378"/>
        <dbReference type="ChEBI" id="CHEBI:16526"/>
        <dbReference type="ChEBI" id="CHEBI:18005"/>
        <dbReference type="ChEBI" id="CHEBI:29934"/>
        <dbReference type="EC" id="4.2.1.51"/>
    </reaction>
</comment>
<dbReference type="FunFam" id="3.40.190.10:FF:000034">
    <property type="entry name" value="Chorismate mutase/prephenate dehydratase"/>
    <property type="match status" value="1"/>
</dbReference>
<dbReference type="PROSITE" id="PS51671">
    <property type="entry name" value="ACT"/>
    <property type="match status" value="1"/>
</dbReference>
<dbReference type="InterPro" id="IPR008242">
    <property type="entry name" value="Chor_mutase/pphenate_deHydtase"/>
</dbReference>
<name>A0A6A6RRU7_9PLEO</name>
<dbReference type="PANTHER" id="PTHR21022:SF19">
    <property type="entry name" value="PREPHENATE DEHYDRATASE-RELATED"/>
    <property type="match status" value="1"/>
</dbReference>
<dbReference type="GO" id="GO:0004664">
    <property type="term" value="F:prephenate dehydratase activity"/>
    <property type="evidence" value="ECO:0007669"/>
    <property type="project" value="UniProtKB-EC"/>
</dbReference>
<keyword evidence="11" id="KW-1185">Reference proteome</keyword>
<evidence type="ECO:0000256" key="2">
    <source>
        <dbReference type="ARBA" id="ARBA00013147"/>
    </source>
</evidence>
<evidence type="ECO:0000313" key="11">
    <source>
        <dbReference type="Proteomes" id="UP000799753"/>
    </source>
</evidence>